<evidence type="ECO:0000313" key="12">
    <source>
        <dbReference type="EMBL" id="KAL3861456.1"/>
    </source>
</evidence>
<sequence length="399" mass="45778">MEDPDTVAVLVILSFLSVLGTIGNATVLYIYVTKKDKSTAGVFIMTLAGTDFITCLVIVPYTEIAVYLQYRLLYDLPCKIYMFLITCNVPFAAFIMVAIAIDRYFCICHPFAHAINLKRAKWVVLFLICFASTLGLITSMTHSVYRLIPRIDQTTYLNVTSVWNNTFHSYENPFCNTSSVGCSNMTLTTNVVIYGDVTTISALNFLPTMKYDIAYDGLCTPSDILIGETFREIYQKVYAGFYLMSFIAVLILYGMIYRAIHKHRVKKSKRKKSNLYPSQTDFTLVETQTTMTMHANGTEMVDLKPQPTPEQRERKRKASRLTLREKTLYANIRTAAILFVVTIVFLFAFLPAWLMAHHIISFNSVVFYMYFVYNVANPFIYAFMNKSFRDDLRRLLKVQ</sequence>
<evidence type="ECO:0000256" key="8">
    <source>
        <dbReference type="ARBA" id="ARBA00023224"/>
    </source>
</evidence>
<dbReference type="PANTHER" id="PTHR24230:SF158">
    <property type="entry name" value="G-PROTEIN COUPLED RECEPTORS FAMILY 1 PROFILE DOMAIN-CONTAINING PROTEIN"/>
    <property type="match status" value="1"/>
</dbReference>
<evidence type="ECO:0000256" key="9">
    <source>
        <dbReference type="RuleBase" id="RU000688"/>
    </source>
</evidence>
<proteinExistence type="inferred from homology"/>
<keyword evidence="6 10" id="KW-0472">Membrane</keyword>
<comment type="similarity">
    <text evidence="9">Belongs to the G-protein coupled receptor 1 family.</text>
</comment>
<keyword evidence="4 10" id="KW-1133">Transmembrane helix</keyword>
<feature type="transmembrane region" description="Helical" evidence="10">
    <location>
        <begin position="80"/>
        <end position="101"/>
    </location>
</feature>
<evidence type="ECO:0000256" key="6">
    <source>
        <dbReference type="ARBA" id="ARBA00023136"/>
    </source>
</evidence>
<accession>A0ABD3VIP0</accession>
<comment type="subcellular location">
    <subcellularLocation>
        <location evidence="1">Cell membrane</location>
        <topology evidence="1">Multi-pass membrane protein</topology>
    </subcellularLocation>
</comment>
<dbReference type="PANTHER" id="PTHR24230">
    <property type="entry name" value="G-PROTEIN COUPLED RECEPTOR"/>
    <property type="match status" value="1"/>
</dbReference>
<dbReference type="Pfam" id="PF00001">
    <property type="entry name" value="7tm_1"/>
    <property type="match status" value="1"/>
</dbReference>
<evidence type="ECO:0000256" key="7">
    <source>
        <dbReference type="ARBA" id="ARBA00023170"/>
    </source>
</evidence>
<gene>
    <name evidence="12" type="ORF">ACJMK2_007490</name>
</gene>
<feature type="transmembrane region" description="Helical" evidence="10">
    <location>
        <begin position="6"/>
        <end position="32"/>
    </location>
</feature>
<dbReference type="SUPFAM" id="SSF81321">
    <property type="entry name" value="Family A G protein-coupled receptor-like"/>
    <property type="match status" value="1"/>
</dbReference>
<dbReference type="GO" id="GO:0004930">
    <property type="term" value="F:G protein-coupled receptor activity"/>
    <property type="evidence" value="ECO:0007669"/>
    <property type="project" value="UniProtKB-KW"/>
</dbReference>
<evidence type="ECO:0000256" key="10">
    <source>
        <dbReference type="SAM" id="Phobius"/>
    </source>
</evidence>
<dbReference type="AlphaFoldDB" id="A0ABD3VIP0"/>
<keyword evidence="7 9" id="KW-0675">Receptor</keyword>
<feature type="domain" description="G-protein coupled receptors family 1 profile" evidence="11">
    <location>
        <begin position="23"/>
        <end position="381"/>
    </location>
</feature>
<dbReference type="Proteomes" id="UP001634394">
    <property type="component" value="Unassembled WGS sequence"/>
</dbReference>
<dbReference type="CDD" id="cd00637">
    <property type="entry name" value="7tm_classA_rhodopsin-like"/>
    <property type="match status" value="1"/>
</dbReference>
<evidence type="ECO:0000256" key="1">
    <source>
        <dbReference type="ARBA" id="ARBA00004651"/>
    </source>
</evidence>
<evidence type="ECO:0000256" key="3">
    <source>
        <dbReference type="ARBA" id="ARBA00022692"/>
    </source>
</evidence>
<dbReference type="SMART" id="SM01381">
    <property type="entry name" value="7TM_GPCR_Srsx"/>
    <property type="match status" value="1"/>
</dbReference>
<dbReference type="EMBL" id="JBJQND010000011">
    <property type="protein sequence ID" value="KAL3861456.1"/>
    <property type="molecule type" value="Genomic_DNA"/>
</dbReference>
<keyword evidence="13" id="KW-1185">Reference proteome</keyword>
<dbReference type="InterPro" id="IPR017452">
    <property type="entry name" value="GPCR_Rhodpsn_7TM"/>
</dbReference>
<protein>
    <recommendedName>
        <fullName evidence="11">G-protein coupled receptors family 1 profile domain-containing protein</fullName>
    </recommendedName>
</protein>
<dbReference type="Gene3D" id="1.20.1070.10">
    <property type="entry name" value="Rhodopsin 7-helix transmembrane proteins"/>
    <property type="match status" value="1"/>
</dbReference>
<feature type="transmembrane region" description="Helical" evidence="10">
    <location>
        <begin position="122"/>
        <end position="145"/>
    </location>
</feature>
<comment type="caution">
    <text evidence="12">The sequence shown here is derived from an EMBL/GenBank/DDBJ whole genome shotgun (WGS) entry which is preliminary data.</text>
</comment>
<evidence type="ECO:0000256" key="5">
    <source>
        <dbReference type="ARBA" id="ARBA00023040"/>
    </source>
</evidence>
<name>A0ABD3VIP0_SINWO</name>
<feature type="transmembrane region" description="Helical" evidence="10">
    <location>
        <begin position="330"/>
        <end position="353"/>
    </location>
</feature>
<evidence type="ECO:0000256" key="2">
    <source>
        <dbReference type="ARBA" id="ARBA00022475"/>
    </source>
</evidence>
<dbReference type="PRINTS" id="PR00237">
    <property type="entry name" value="GPCRRHODOPSN"/>
</dbReference>
<keyword evidence="3 9" id="KW-0812">Transmembrane</keyword>
<keyword evidence="2" id="KW-1003">Cell membrane</keyword>
<feature type="transmembrane region" description="Helical" evidence="10">
    <location>
        <begin position="39"/>
        <end position="60"/>
    </location>
</feature>
<evidence type="ECO:0000256" key="4">
    <source>
        <dbReference type="ARBA" id="ARBA00022989"/>
    </source>
</evidence>
<organism evidence="12 13">
    <name type="scientific">Sinanodonta woodiana</name>
    <name type="common">Chinese pond mussel</name>
    <name type="synonym">Anodonta woodiana</name>
    <dbReference type="NCBI Taxonomy" id="1069815"/>
    <lineage>
        <taxon>Eukaryota</taxon>
        <taxon>Metazoa</taxon>
        <taxon>Spiralia</taxon>
        <taxon>Lophotrochozoa</taxon>
        <taxon>Mollusca</taxon>
        <taxon>Bivalvia</taxon>
        <taxon>Autobranchia</taxon>
        <taxon>Heteroconchia</taxon>
        <taxon>Palaeoheterodonta</taxon>
        <taxon>Unionida</taxon>
        <taxon>Unionoidea</taxon>
        <taxon>Unionidae</taxon>
        <taxon>Unioninae</taxon>
        <taxon>Sinanodonta</taxon>
    </lineage>
</organism>
<evidence type="ECO:0000259" key="11">
    <source>
        <dbReference type="PROSITE" id="PS50262"/>
    </source>
</evidence>
<reference evidence="12 13" key="1">
    <citation type="submission" date="2024-11" db="EMBL/GenBank/DDBJ databases">
        <title>Chromosome-level genome assembly of the freshwater bivalve Anodonta woodiana.</title>
        <authorList>
            <person name="Chen X."/>
        </authorList>
    </citation>
    <scope>NUCLEOTIDE SEQUENCE [LARGE SCALE GENOMIC DNA]</scope>
    <source>
        <strain evidence="12">MN2024</strain>
        <tissue evidence="12">Gills</tissue>
    </source>
</reference>
<dbReference type="InterPro" id="IPR000276">
    <property type="entry name" value="GPCR_Rhodpsn"/>
</dbReference>
<feature type="transmembrane region" description="Helical" evidence="10">
    <location>
        <begin position="239"/>
        <end position="260"/>
    </location>
</feature>
<feature type="transmembrane region" description="Helical" evidence="10">
    <location>
        <begin position="365"/>
        <end position="384"/>
    </location>
</feature>
<dbReference type="PROSITE" id="PS50262">
    <property type="entry name" value="G_PROTEIN_RECEP_F1_2"/>
    <property type="match status" value="1"/>
</dbReference>
<dbReference type="GO" id="GO:0005886">
    <property type="term" value="C:plasma membrane"/>
    <property type="evidence" value="ECO:0007669"/>
    <property type="project" value="UniProtKB-SubCell"/>
</dbReference>
<dbReference type="PROSITE" id="PS00237">
    <property type="entry name" value="G_PROTEIN_RECEP_F1_1"/>
    <property type="match status" value="1"/>
</dbReference>
<evidence type="ECO:0000313" key="13">
    <source>
        <dbReference type="Proteomes" id="UP001634394"/>
    </source>
</evidence>
<keyword evidence="5 9" id="KW-0297">G-protein coupled receptor</keyword>
<keyword evidence="8 9" id="KW-0807">Transducer</keyword>